<name>A0ABS0XJX5_9SPHN</name>
<reference evidence="2" key="1">
    <citation type="submission" date="2020-12" db="EMBL/GenBank/DDBJ databases">
        <title>Hymenobacter sp.</title>
        <authorList>
            <person name="Kim M.K."/>
        </authorList>
    </citation>
    <scope>NUCLEOTIDE SEQUENCE [LARGE SCALE GENOMIC DNA]</scope>
    <source>
        <strain evidence="2">BT553</strain>
    </source>
</reference>
<comment type="caution">
    <text evidence="1">The sequence shown here is derived from an EMBL/GenBank/DDBJ whole genome shotgun (WGS) entry which is preliminary data.</text>
</comment>
<accession>A0ABS0XJX5</accession>
<keyword evidence="2" id="KW-1185">Reference proteome</keyword>
<dbReference type="Gene3D" id="3.30.460.40">
    <property type="match status" value="1"/>
</dbReference>
<organism evidence="1 2">
    <name type="scientific">Sphingomonas mollis</name>
    <dbReference type="NCBI Taxonomy" id="2795726"/>
    <lineage>
        <taxon>Bacteria</taxon>
        <taxon>Pseudomonadati</taxon>
        <taxon>Pseudomonadota</taxon>
        <taxon>Alphaproteobacteria</taxon>
        <taxon>Sphingomonadales</taxon>
        <taxon>Sphingomonadaceae</taxon>
        <taxon>Sphingomonas</taxon>
    </lineage>
</organism>
<protein>
    <submittedName>
        <fullName evidence="1">Uncharacterized protein</fullName>
    </submittedName>
</protein>
<dbReference type="InterPro" id="IPR043519">
    <property type="entry name" value="NT_sf"/>
</dbReference>
<evidence type="ECO:0000313" key="2">
    <source>
        <dbReference type="Proteomes" id="UP000640426"/>
    </source>
</evidence>
<dbReference type="EMBL" id="JAELXS010000001">
    <property type="protein sequence ID" value="MBJ6120342.1"/>
    <property type="molecule type" value="Genomic_DNA"/>
</dbReference>
<dbReference type="Proteomes" id="UP000640426">
    <property type="component" value="Unassembled WGS sequence"/>
</dbReference>
<dbReference type="SUPFAM" id="SSF81301">
    <property type="entry name" value="Nucleotidyltransferase"/>
    <property type="match status" value="1"/>
</dbReference>
<evidence type="ECO:0000313" key="1">
    <source>
        <dbReference type="EMBL" id="MBJ6120342.1"/>
    </source>
</evidence>
<gene>
    <name evidence="1" type="ORF">JAO74_00905</name>
</gene>
<sequence length="145" mass="15223">MAGTVDPWWVIGSAAVALHGADGVEVGDVDVLSSERDASAVLARLGVADVGNEGTALFRSAVFGRWEGPLLTVEFMAGFRFCGADGWRAVWPVTREAVMVDGFAVFVPGRAELAAMLFGFGRPKDLARAKALSPSGDRVGRGGER</sequence>
<proteinExistence type="predicted"/>